<accession>A0ABP8K383</accession>
<dbReference type="RefSeq" id="WP_344998938.1">
    <property type="nucleotide sequence ID" value="NZ_BAABFR010000075.1"/>
</dbReference>
<comment type="cofactor">
    <cofactor evidence="1">
        <name>Zn(2+)</name>
        <dbReference type="ChEBI" id="CHEBI:29105"/>
    </cofactor>
</comment>
<evidence type="ECO:0000313" key="8">
    <source>
        <dbReference type="Proteomes" id="UP001500635"/>
    </source>
</evidence>
<dbReference type="PANTHER" id="PTHR43114">
    <property type="entry name" value="ADENINE DEAMINASE"/>
    <property type="match status" value="1"/>
</dbReference>
<organism evidence="7 8">
    <name type="scientific">Tsukamurella soli</name>
    <dbReference type="NCBI Taxonomy" id="644556"/>
    <lineage>
        <taxon>Bacteria</taxon>
        <taxon>Bacillati</taxon>
        <taxon>Actinomycetota</taxon>
        <taxon>Actinomycetes</taxon>
        <taxon>Mycobacteriales</taxon>
        <taxon>Tsukamurellaceae</taxon>
        <taxon>Tsukamurella</taxon>
    </lineage>
</organism>
<dbReference type="Pfam" id="PF00962">
    <property type="entry name" value="A_deaminase"/>
    <property type="match status" value="1"/>
</dbReference>
<keyword evidence="8" id="KW-1185">Reference proteome</keyword>
<sequence length="359" mass="39125">MTDANPTPVSPGTTVSRALAQAIPKVSLHCHLLGSVPAATTVELARRAGVRIPGDPDAESVYDSAAYADLGQFLSVYDLVGASLISRDDVRRVTYESLTCFGSDHSVWYREIFVTPQPSPLPYPQFLSGVLDGMRDARSDTGIESRIVMAINREHSVAEAVEFVQQVIDHRVDEVIGIGLDYEEVNGPPAPFAPAYALARRGGLHRTAHSESGPPSAIEVILDELRCSRIDHGYHVVTDERITRRCVQERIPFTATPVSSDIGRYSGSGDGSHRRIREMVDAGLQVCIDSDDPPMFGTDPTNDFHAVGNALGYGLDTLTTFTRNAIDACWLDESDKQSLRGRLDAWAGEHRDAIPEETP</sequence>
<evidence type="ECO:0000313" key="7">
    <source>
        <dbReference type="EMBL" id="GAA4399915.1"/>
    </source>
</evidence>
<feature type="domain" description="Adenosine deaminase" evidence="6">
    <location>
        <begin position="24"/>
        <end position="346"/>
    </location>
</feature>
<reference evidence="8" key="1">
    <citation type="journal article" date="2019" name="Int. J. Syst. Evol. Microbiol.">
        <title>The Global Catalogue of Microorganisms (GCM) 10K type strain sequencing project: providing services to taxonomists for standard genome sequencing and annotation.</title>
        <authorList>
            <consortium name="The Broad Institute Genomics Platform"/>
            <consortium name="The Broad Institute Genome Sequencing Center for Infectious Disease"/>
            <person name="Wu L."/>
            <person name="Ma J."/>
        </authorList>
    </citation>
    <scope>NUCLEOTIDE SEQUENCE [LARGE SCALE GENOMIC DNA]</scope>
    <source>
        <strain evidence="8">JCM 17688</strain>
    </source>
</reference>
<evidence type="ECO:0000256" key="1">
    <source>
        <dbReference type="ARBA" id="ARBA00001947"/>
    </source>
</evidence>
<protein>
    <submittedName>
        <fullName evidence="7">Adenosine deaminase</fullName>
    </submittedName>
</protein>
<dbReference type="InterPro" id="IPR032466">
    <property type="entry name" value="Metal_Hydrolase"/>
</dbReference>
<dbReference type="PANTHER" id="PTHR43114:SF6">
    <property type="entry name" value="ADENINE DEAMINASE"/>
    <property type="match status" value="1"/>
</dbReference>
<proteinExistence type="inferred from homology"/>
<dbReference type="NCBIfam" id="TIGR01430">
    <property type="entry name" value="aden_deam"/>
    <property type="match status" value="1"/>
</dbReference>
<evidence type="ECO:0000256" key="4">
    <source>
        <dbReference type="ARBA" id="ARBA00022801"/>
    </source>
</evidence>
<gene>
    <name evidence="7" type="ORF">GCM10023147_37980</name>
</gene>
<dbReference type="Proteomes" id="UP001500635">
    <property type="component" value="Unassembled WGS sequence"/>
</dbReference>
<comment type="similarity">
    <text evidence="2">Belongs to the metallo-dependent hydrolases superfamily. Adenosine and AMP deaminases family.</text>
</comment>
<comment type="caution">
    <text evidence="7">The sequence shown here is derived from an EMBL/GenBank/DDBJ whole genome shotgun (WGS) entry which is preliminary data.</text>
</comment>
<name>A0ABP8K383_9ACTN</name>
<keyword evidence="4" id="KW-0378">Hydrolase</keyword>
<dbReference type="SUPFAM" id="SSF51556">
    <property type="entry name" value="Metallo-dependent hydrolases"/>
    <property type="match status" value="1"/>
</dbReference>
<evidence type="ECO:0000256" key="3">
    <source>
        <dbReference type="ARBA" id="ARBA00022723"/>
    </source>
</evidence>
<evidence type="ECO:0000259" key="6">
    <source>
        <dbReference type="Pfam" id="PF00962"/>
    </source>
</evidence>
<keyword evidence="3" id="KW-0479">Metal-binding</keyword>
<dbReference type="Gene3D" id="3.20.20.140">
    <property type="entry name" value="Metal-dependent hydrolases"/>
    <property type="match status" value="1"/>
</dbReference>
<dbReference type="InterPro" id="IPR006330">
    <property type="entry name" value="Ado/ade_deaminase"/>
</dbReference>
<dbReference type="EMBL" id="BAABFR010000075">
    <property type="protein sequence ID" value="GAA4399915.1"/>
    <property type="molecule type" value="Genomic_DNA"/>
</dbReference>
<dbReference type="InterPro" id="IPR001365">
    <property type="entry name" value="A_deaminase_dom"/>
</dbReference>
<keyword evidence="5" id="KW-0862">Zinc</keyword>
<evidence type="ECO:0000256" key="2">
    <source>
        <dbReference type="ARBA" id="ARBA00006676"/>
    </source>
</evidence>
<evidence type="ECO:0000256" key="5">
    <source>
        <dbReference type="ARBA" id="ARBA00022833"/>
    </source>
</evidence>